<evidence type="ECO:0000313" key="2">
    <source>
        <dbReference type="Proteomes" id="UP000003477"/>
    </source>
</evidence>
<sequence>MRESVSEIERVFKANTEGEINKTELSKARENFSMIVLIE</sequence>
<dbReference type="EMBL" id="AESD01001101">
    <property type="protein sequence ID" value="EHJ09271.1"/>
    <property type="molecule type" value="Genomic_DNA"/>
</dbReference>
<accession>G5JEV5</accession>
<proteinExistence type="predicted"/>
<dbReference type="PATRIC" id="fig|423471.3.peg.5558"/>
<reference evidence="1 2" key="1">
    <citation type="journal article" date="2011" name="Front. Microbiol.">
        <title>Two Strains of Crocosphaera watsonii with Highly Conserved Genomes are Distinguished by Strain-Specific Features.</title>
        <authorList>
            <person name="Bench S.R."/>
            <person name="Ilikchyan I.N."/>
            <person name="Tripp H.J."/>
            <person name="Zehr J.P."/>
        </authorList>
    </citation>
    <scope>NUCLEOTIDE SEQUENCE [LARGE SCALE GENOMIC DNA]</scope>
    <source>
        <strain evidence="1 2">WH 0003</strain>
    </source>
</reference>
<organism evidence="1 2">
    <name type="scientific">Crocosphaera watsonii WH 0003</name>
    <dbReference type="NCBI Taxonomy" id="423471"/>
    <lineage>
        <taxon>Bacteria</taxon>
        <taxon>Bacillati</taxon>
        <taxon>Cyanobacteriota</taxon>
        <taxon>Cyanophyceae</taxon>
        <taxon>Oscillatoriophycideae</taxon>
        <taxon>Chroococcales</taxon>
        <taxon>Aphanothecaceae</taxon>
        <taxon>Crocosphaera</taxon>
    </lineage>
</organism>
<name>G5JEV5_CROWT</name>
<dbReference type="Proteomes" id="UP000003477">
    <property type="component" value="Unassembled WGS sequence"/>
</dbReference>
<dbReference type="AlphaFoldDB" id="G5JEV5"/>
<gene>
    <name evidence="1" type="ORF">CWATWH0003_B292</name>
</gene>
<evidence type="ECO:0000313" key="1">
    <source>
        <dbReference type="EMBL" id="EHJ09271.1"/>
    </source>
</evidence>
<comment type="caution">
    <text evidence="1">The sequence shown here is derived from an EMBL/GenBank/DDBJ whole genome shotgun (WGS) entry which is preliminary data.</text>
</comment>
<protein>
    <submittedName>
        <fullName evidence="1">Uncharacterized protein</fullName>
    </submittedName>
</protein>